<dbReference type="SUPFAM" id="SSF53756">
    <property type="entry name" value="UDP-Glycosyltransferase/glycogen phosphorylase"/>
    <property type="match status" value="1"/>
</dbReference>
<dbReference type="InterPro" id="IPR007235">
    <property type="entry name" value="Glyco_trans_28_C"/>
</dbReference>
<dbReference type="Pfam" id="PF06925">
    <property type="entry name" value="MGDG_synth"/>
    <property type="match status" value="1"/>
</dbReference>
<evidence type="ECO:0000256" key="2">
    <source>
        <dbReference type="ARBA" id="ARBA00006962"/>
    </source>
</evidence>
<sequence>MYGKWLGCSQIMWREGAKQMERGPILILTGDYGSGHIQAAGALRNAIKAAHPELPTMVMDYMAQAHPRMHPFSKYMYLNGVQSFPRTYGYIYSKTRGQNRLSSSLKYMHGFGLGKFLAMLDRVKPSAIIATFPLAAGAASLMKVGGYCHAPLITVITDFTDHSYWLHPQTDLYIVGSQEVAHRLTRVGVDPGRIAVTGIPIRPEYSRFYDKQTIRAELGLSSELPTLLVMGGGNGLMGQEVTESLSSWVQNHDHPNLQLIIVCGHNEKLKQQLSRLRAVSRVPLVVTGFTDRIPELMAASDILITKSGGLTSSEALASGLPMLIYKPLPGQEIDNANFLRHSGAALHLSGLDELKRSVRLLLSNPSHLDTMRHHALRISKPHAAESAAHIAATLVYQTTKITV</sequence>
<evidence type="ECO:0000259" key="6">
    <source>
        <dbReference type="Pfam" id="PF06925"/>
    </source>
</evidence>
<evidence type="ECO:0000259" key="5">
    <source>
        <dbReference type="Pfam" id="PF04101"/>
    </source>
</evidence>
<comment type="subcellular location">
    <subcellularLocation>
        <location evidence="1">Membrane</location>
    </subcellularLocation>
</comment>
<dbReference type="Proteomes" id="UP000272528">
    <property type="component" value="Chromosome"/>
</dbReference>
<feature type="domain" description="Glycosyl transferase family 28 C-terminal" evidence="5">
    <location>
        <begin position="226"/>
        <end position="377"/>
    </location>
</feature>
<dbReference type="PANTHER" id="PTHR43025:SF3">
    <property type="entry name" value="MONOGALACTOSYLDIACYLGLYCEROL SYNTHASE 1, CHLOROPLASTIC"/>
    <property type="match status" value="1"/>
</dbReference>
<evidence type="ECO:0000256" key="4">
    <source>
        <dbReference type="ARBA" id="ARBA00022679"/>
    </source>
</evidence>
<dbReference type="EMBL" id="CP034437">
    <property type="protein sequence ID" value="AZN41852.1"/>
    <property type="molecule type" value="Genomic_DNA"/>
</dbReference>
<keyword evidence="8" id="KW-1185">Reference proteome</keyword>
<evidence type="ECO:0000256" key="3">
    <source>
        <dbReference type="ARBA" id="ARBA00022676"/>
    </source>
</evidence>
<protein>
    <submittedName>
        <fullName evidence="7">1,2-diacylglycerol 3-glucosyltransferase</fullName>
    </submittedName>
</protein>
<proteinExistence type="inferred from homology"/>
<evidence type="ECO:0000256" key="1">
    <source>
        <dbReference type="ARBA" id="ARBA00004370"/>
    </source>
</evidence>
<evidence type="ECO:0000313" key="8">
    <source>
        <dbReference type="Proteomes" id="UP000272528"/>
    </source>
</evidence>
<dbReference type="InterPro" id="IPR050519">
    <property type="entry name" value="Glycosyltransf_28_UgtP"/>
</dbReference>
<dbReference type="GO" id="GO:0009247">
    <property type="term" value="P:glycolipid biosynthetic process"/>
    <property type="evidence" value="ECO:0007669"/>
    <property type="project" value="InterPro"/>
</dbReference>
<keyword evidence="3" id="KW-0328">Glycosyltransferase</keyword>
<accession>A0A3S9A7Y7</accession>
<evidence type="ECO:0000313" key="7">
    <source>
        <dbReference type="EMBL" id="AZN41852.1"/>
    </source>
</evidence>
<dbReference type="InterPro" id="IPR009695">
    <property type="entry name" value="Diacylglyc_glucosyltr_N"/>
</dbReference>
<gene>
    <name evidence="7" type="ORF">EJC50_20880</name>
</gene>
<dbReference type="OrthoDB" id="9815663at2"/>
<dbReference type="Gene3D" id="3.40.50.2000">
    <property type="entry name" value="Glycogen Phosphorylase B"/>
    <property type="match status" value="1"/>
</dbReference>
<dbReference type="GO" id="GO:0016020">
    <property type="term" value="C:membrane"/>
    <property type="evidence" value="ECO:0007669"/>
    <property type="project" value="UniProtKB-SubCell"/>
</dbReference>
<name>A0A3S9A7Y7_9BACL</name>
<dbReference type="AlphaFoldDB" id="A0A3S9A7Y7"/>
<keyword evidence="4 7" id="KW-0808">Transferase</keyword>
<feature type="domain" description="Diacylglycerol glucosyltransferase N-terminal" evidence="6">
    <location>
        <begin position="36"/>
        <end position="201"/>
    </location>
</feature>
<dbReference type="KEGG" id="palb:EJC50_20880"/>
<dbReference type="PANTHER" id="PTHR43025">
    <property type="entry name" value="MONOGALACTOSYLDIACYLGLYCEROL SYNTHASE"/>
    <property type="match status" value="1"/>
</dbReference>
<comment type="similarity">
    <text evidence="2">Belongs to the glycosyltransferase 28 family.</text>
</comment>
<dbReference type="GO" id="GO:0016758">
    <property type="term" value="F:hexosyltransferase activity"/>
    <property type="evidence" value="ECO:0007669"/>
    <property type="project" value="InterPro"/>
</dbReference>
<organism evidence="7 8">
    <name type="scientific">Paenibacillus albus</name>
    <dbReference type="NCBI Taxonomy" id="2495582"/>
    <lineage>
        <taxon>Bacteria</taxon>
        <taxon>Bacillati</taxon>
        <taxon>Bacillota</taxon>
        <taxon>Bacilli</taxon>
        <taxon>Bacillales</taxon>
        <taxon>Paenibacillaceae</taxon>
        <taxon>Paenibacillus</taxon>
    </lineage>
</organism>
<reference evidence="8" key="1">
    <citation type="submission" date="2018-12" db="EMBL/GenBank/DDBJ databases">
        <title>Genome sequence of Peanibacillus sp.</title>
        <authorList>
            <person name="Subramani G."/>
            <person name="Srinivasan S."/>
            <person name="Kim M.K."/>
        </authorList>
    </citation>
    <scope>NUCLEOTIDE SEQUENCE [LARGE SCALE GENOMIC DNA]</scope>
    <source>
        <strain evidence="8">18JY67-1</strain>
    </source>
</reference>
<dbReference type="Pfam" id="PF04101">
    <property type="entry name" value="Glyco_tran_28_C"/>
    <property type="match status" value="1"/>
</dbReference>